<accession>A0A382K7W8</accession>
<sequence>MLKTAKFTLVYASDLYAYYFVYAYYANIEA</sequence>
<keyword evidence="1" id="KW-1133">Transmembrane helix</keyword>
<keyword evidence="1" id="KW-0812">Transmembrane</keyword>
<feature type="transmembrane region" description="Helical" evidence="1">
    <location>
        <begin position="7"/>
        <end position="25"/>
    </location>
</feature>
<evidence type="ECO:0000256" key="1">
    <source>
        <dbReference type="SAM" id="Phobius"/>
    </source>
</evidence>
<proteinExistence type="predicted"/>
<keyword evidence="1" id="KW-0472">Membrane</keyword>
<name>A0A382K7W8_9ZZZZ</name>
<protein>
    <submittedName>
        <fullName evidence="2">Uncharacterized protein</fullName>
    </submittedName>
</protein>
<reference evidence="2" key="1">
    <citation type="submission" date="2018-05" db="EMBL/GenBank/DDBJ databases">
        <authorList>
            <person name="Lanie J.A."/>
            <person name="Ng W.-L."/>
            <person name="Kazmierczak K.M."/>
            <person name="Andrzejewski T.M."/>
            <person name="Davidsen T.M."/>
            <person name="Wayne K.J."/>
            <person name="Tettelin H."/>
            <person name="Glass J.I."/>
            <person name="Rusch D."/>
            <person name="Podicherti R."/>
            <person name="Tsui H.-C.T."/>
            <person name="Winkler M.E."/>
        </authorList>
    </citation>
    <scope>NUCLEOTIDE SEQUENCE</scope>
</reference>
<evidence type="ECO:0000313" key="2">
    <source>
        <dbReference type="EMBL" id="SVC20116.1"/>
    </source>
</evidence>
<dbReference type="AlphaFoldDB" id="A0A382K7W8"/>
<organism evidence="2">
    <name type="scientific">marine metagenome</name>
    <dbReference type="NCBI Taxonomy" id="408172"/>
    <lineage>
        <taxon>unclassified sequences</taxon>
        <taxon>metagenomes</taxon>
        <taxon>ecological metagenomes</taxon>
    </lineage>
</organism>
<gene>
    <name evidence="2" type="ORF">METZ01_LOCUS272970</name>
</gene>
<dbReference type="EMBL" id="UINC01078745">
    <property type="protein sequence ID" value="SVC20116.1"/>
    <property type="molecule type" value="Genomic_DNA"/>
</dbReference>